<evidence type="ECO:0000313" key="1">
    <source>
        <dbReference type="EMBL" id="KAK0637992.1"/>
    </source>
</evidence>
<name>A0AA39XRB2_9PEZI</name>
<comment type="caution">
    <text evidence="1">The sequence shown here is derived from an EMBL/GenBank/DDBJ whole genome shotgun (WGS) entry which is preliminary data.</text>
</comment>
<protein>
    <submittedName>
        <fullName evidence="1">Uncharacterized protein</fullName>
    </submittedName>
</protein>
<proteinExistence type="predicted"/>
<accession>A0AA39XRB2</accession>
<dbReference type="Proteomes" id="UP001175001">
    <property type="component" value="Unassembled WGS sequence"/>
</dbReference>
<sequence length="160" mass="18591">MDYYEVQDPYGMSNQYYKDHFLCIWEVLEDEIVGHWEWEDLAANERWYEEIIMPAFKAHDARMKMKSLDDEILGLSSAMSKTSLADVSPNARQIRSESNTWSDNSKYFSEHCFCDSDEETNAADDVFKHYGEYDSCSDTDDEVEEANAVDDSIKRLGNGF</sequence>
<evidence type="ECO:0000313" key="2">
    <source>
        <dbReference type="Proteomes" id="UP001175001"/>
    </source>
</evidence>
<gene>
    <name evidence="1" type="ORF">DIS24_g10263</name>
</gene>
<dbReference type="AlphaFoldDB" id="A0AA39XRB2"/>
<reference evidence="1" key="1">
    <citation type="submission" date="2023-06" db="EMBL/GenBank/DDBJ databases">
        <title>Multi-omics analyses reveal the molecular pathogenesis toolkit of Lasiodiplodia hormozganensis, a cross-kingdom pathogen.</title>
        <authorList>
            <person name="Felix C."/>
            <person name="Meneses R."/>
            <person name="Goncalves M.F.M."/>
            <person name="Tilleman L."/>
            <person name="Duarte A.S."/>
            <person name="Jorrin-Novo J.V."/>
            <person name="Van De Peer Y."/>
            <person name="Deforce D."/>
            <person name="Van Nieuwerburgh F."/>
            <person name="Esteves A.C."/>
            <person name="Alves A."/>
        </authorList>
    </citation>
    <scope>NUCLEOTIDE SEQUENCE</scope>
    <source>
        <strain evidence="1">CBS 339.90</strain>
    </source>
</reference>
<organism evidence="1 2">
    <name type="scientific">Lasiodiplodia hormozganensis</name>
    <dbReference type="NCBI Taxonomy" id="869390"/>
    <lineage>
        <taxon>Eukaryota</taxon>
        <taxon>Fungi</taxon>
        <taxon>Dikarya</taxon>
        <taxon>Ascomycota</taxon>
        <taxon>Pezizomycotina</taxon>
        <taxon>Dothideomycetes</taxon>
        <taxon>Dothideomycetes incertae sedis</taxon>
        <taxon>Botryosphaeriales</taxon>
        <taxon>Botryosphaeriaceae</taxon>
        <taxon>Lasiodiplodia</taxon>
    </lineage>
</organism>
<dbReference type="EMBL" id="JAUJDW010000105">
    <property type="protein sequence ID" value="KAK0637992.1"/>
    <property type="molecule type" value="Genomic_DNA"/>
</dbReference>
<keyword evidence="2" id="KW-1185">Reference proteome</keyword>